<dbReference type="AlphaFoldDB" id="A0A3A4NMF2"/>
<dbReference type="EMBL" id="QZKU01000066">
    <property type="protein sequence ID" value="RJP21657.1"/>
    <property type="molecule type" value="Genomic_DNA"/>
</dbReference>
<feature type="coiled-coil region" evidence="1">
    <location>
        <begin position="75"/>
        <end position="102"/>
    </location>
</feature>
<keyword evidence="3" id="KW-0732">Signal</keyword>
<accession>A0A3A4NMF2</accession>
<feature type="region of interest" description="Disordered" evidence="2">
    <location>
        <begin position="178"/>
        <end position="207"/>
    </location>
</feature>
<dbReference type="Proteomes" id="UP000265882">
    <property type="component" value="Unassembled WGS sequence"/>
</dbReference>
<evidence type="ECO:0000256" key="1">
    <source>
        <dbReference type="SAM" id="Coils"/>
    </source>
</evidence>
<name>A0A3A4NMF2_ABYX5</name>
<evidence type="ECO:0000256" key="2">
    <source>
        <dbReference type="SAM" id="MobiDB-lite"/>
    </source>
</evidence>
<dbReference type="Gene3D" id="1.20.120.1490">
    <property type="match status" value="1"/>
</dbReference>
<evidence type="ECO:0008006" key="6">
    <source>
        <dbReference type="Google" id="ProtNLM"/>
    </source>
</evidence>
<feature type="signal peptide" evidence="3">
    <location>
        <begin position="1"/>
        <end position="21"/>
    </location>
</feature>
<reference evidence="4 5" key="1">
    <citation type="journal article" date="2017" name="ISME J.">
        <title>Energy and carbon metabolisms in a deep terrestrial subsurface fluid microbial community.</title>
        <authorList>
            <person name="Momper L."/>
            <person name="Jungbluth S.P."/>
            <person name="Lee M.D."/>
            <person name="Amend J.P."/>
        </authorList>
    </citation>
    <scope>NUCLEOTIDE SEQUENCE [LARGE SCALE GENOMIC DNA]</scope>
    <source>
        <strain evidence="4">SURF_5</strain>
    </source>
</reference>
<evidence type="ECO:0000313" key="5">
    <source>
        <dbReference type="Proteomes" id="UP000265882"/>
    </source>
</evidence>
<evidence type="ECO:0000256" key="3">
    <source>
        <dbReference type="SAM" id="SignalP"/>
    </source>
</evidence>
<sequence length="207" mass="23687">MRNKLLGAATIILLVSATAFAQGGPPDEASGRPCRRNRAEMRERMQQVRMEKLSEALNLEEGTTQQLAVLMDNNAVQQRQLRDRHRALLDQLEDELAKESVDPVVVRKAVDDFKKSRLEMAQANNSLLDEISGILTEEQMAEFLVFVPQFERNMRRMMFDARARRMQRDCFRTPAGPDWECPLGNEPMQRQRGRGFSDSPPAMEPVQ</sequence>
<feature type="chain" id="PRO_5017471632" description="Periplasmic heavy metal sensor" evidence="3">
    <location>
        <begin position="22"/>
        <end position="207"/>
    </location>
</feature>
<keyword evidence="1" id="KW-0175">Coiled coil</keyword>
<protein>
    <recommendedName>
        <fullName evidence="6">Periplasmic heavy metal sensor</fullName>
    </recommendedName>
</protein>
<organism evidence="4 5">
    <name type="scientific">Abyssobacteria bacterium (strain SURF_5)</name>
    <dbReference type="NCBI Taxonomy" id="2093360"/>
    <lineage>
        <taxon>Bacteria</taxon>
        <taxon>Pseudomonadati</taxon>
        <taxon>Candidatus Hydrogenedentota</taxon>
        <taxon>Candidatus Abyssobacteria</taxon>
    </lineage>
</organism>
<comment type="caution">
    <text evidence="4">The sequence shown here is derived from an EMBL/GenBank/DDBJ whole genome shotgun (WGS) entry which is preliminary data.</text>
</comment>
<evidence type="ECO:0000313" key="4">
    <source>
        <dbReference type="EMBL" id="RJP21657.1"/>
    </source>
</evidence>
<gene>
    <name evidence="4" type="ORF">C4520_09470</name>
</gene>
<proteinExistence type="predicted"/>